<comment type="caution">
    <text evidence="2">The sequence shown here is derived from an EMBL/GenBank/DDBJ whole genome shotgun (WGS) entry which is preliminary data.</text>
</comment>
<dbReference type="InterPro" id="IPR032710">
    <property type="entry name" value="NTF2-like_dom_sf"/>
</dbReference>
<feature type="domain" description="SnoaL-like" evidence="1">
    <location>
        <begin position="11"/>
        <end position="139"/>
    </location>
</feature>
<dbReference type="AlphaFoldDB" id="A0A8H3PJV4"/>
<dbReference type="InterPro" id="IPR037401">
    <property type="entry name" value="SnoaL-like"/>
</dbReference>
<name>A0A8H3PJV4_9LECA</name>
<dbReference type="SUPFAM" id="SSF54427">
    <property type="entry name" value="NTF2-like"/>
    <property type="match status" value="1"/>
</dbReference>
<dbReference type="Pfam" id="PF13577">
    <property type="entry name" value="SnoaL_4"/>
    <property type="match status" value="1"/>
</dbReference>
<evidence type="ECO:0000259" key="1">
    <source>
        <dbReference type="Pfam" id="PF13577"/>
    </source>
</evidence>
<keyword evidence="3" id="KW-1185">Reference proteome</keyword>
<organism evidence="2 3">
    <name type="scientific">Alectoria fallacina</name>
    <dbReference type="NCBI Taxonomy" id="1903189"/>
    <lineage>
        <taxon>Eukaryota</taxon>
        <taxon>Fungi</taxon>
        <taxon>Dikarya</taxon>
        <taxon>Ascomycota</taxon>
        <taxon>Pezizomycotina</taxon>
        <taxon>Lecanoromycetes</taxon>
        <taxon>OSLEUM clade</taxon>
        <taxon>Lecanoromycetidae</taxon>
        <taxon>Lecanorales</taxon>
        <taxon>Lecanorineae</taxon>
        <taxon>Parmeliaceae</taxon>
        <taxon>Alectoria</taxon>
    </lineage>
</organism>
<accession>A0A8H3PJV4</accession>
<evidence type="ECO:0000313" key="3">
    <source>
        <dbReference type="Proteomes" id="UP000664203"/>
    </source>
</evidence>
<protein>
    <recommendedName>
        <fullName evidence="1">SnoaL-like domain-containing protein</fullName>
    </recommendedName>
</protein>
<dbReference type="Proteomes" id="UP000664203">
    <property type="component" value="Unassembled WGS sequence"/>
</dbReference>
<dbReference type="Gene3D" id="3.10.450.50">
    <property type="match status" value="1"/>
</dbReference>
<sequence>MALPASLPSLGVREAITDAIYRCVLGLDTDDKALFDSAFTPDASFDLNGNVMSGLDAIHTGCYDPISRLDTTHFISNVRVNVREDGDSTASMTTSALAQHYRHKQGTEAGATRLLTGGLYFLELVKDGQDGLWKIKHWKLQPVWTEGDRGVMTGK</sequence>
<reference evidence="2" key="1">
    <citation type="submission" date="2021-03" db="EMBL/GenBank/DDBJ databases">
        <authorList>
            <person name="Tagirdzhanova G."/>
        </authorList>
    </citation>
    <scope>NUCLEOTIDE SEQUENCE</scope>
</reference>
<dbReference type="EMBL" id="CAJPDR010000785">
    <property type="protein sequence ID" value="CAF9942647.1"/>
    <property type="molecule type" value="Genomic_DNA"/>
</dbReference>
<dbReference type="OrthoDB" id="2148716at2759"/>
<proteinExistence type="predicted"/>
<evidence type="ECO:0000313" key="2">
    <source>
        <dbReference type="EMBL" id="CAF9942647.1"/>
    </source>
</evidence>
<gene>
    <name evidence="2" type="ORF">ALECFALPRED_009877</name>
</gene>